<name>A0A0D0BND1_9AGAR</name>
<feature type="transmembrane region" description="Helical" evidence="5">
    <location>
        <begin position="228"/>
        <end position="251"/>
    </location>
</feature>
<gene>
    <name evidence="6" type="ORF">GYMLUDRAFT_47008</name>
</gene>
<feature type="transmembrane region" description="Helical" evidence="5">
    <location>
        <begin position="104"/>
        <end position="122"/>
    </location>
</feature>
<dbReference type="Pfam" id="PF03619">
    <property type="entry name" value="Solute_trans_a"/>
    <property type="match status" value="1"/>
</dbReference>
<keyword evidence="2 5" id="KW-0812">Transmembrane</keyword>
<dbReference type="PANTHER" id="PTHR23423">
    <property type="entry name" value="ORGANIC SOLUTE TRANSPORTER-RELATED"/>
    <property type="match status" value="1"/>
</dbReference>
<dbReference type="EMBL" id="KN834797">
    <property type="protein sequence ID" value="KIK56471.1"/>
    <property type="molecule type" value="Genomic_DNA"/>
</dbReference>
<dbReference type="OrthoDB" id="5348404at2759"/>
<dbReference type="InterPro" id="IPR005178">
    <property type="entry name" value="Ostalpha/TMEM184C"/>
</dbReference>
<comment type="subcellular location">
    <subcellularLocation>
        <location evidence="1">Membrane</location>
        <topology evidence="1">Multi-pass membrane protein</topology>
    </subcellularLocation>
</comment>
<protein>
    <recommendedName>
        <fullName evidence="8">DUF300-domain-containing protein</fullName>
    </recommendedName>
</protein>
<keyword evidence="3 5" id="KW-1133">Transmembrane helix</keyword>
<keyword evidence="4 5" id="KW-0472">Membrane</keyword>
<reference evidence="6 7" key="1">
    <citation type="submission" date="2014-04" db="EMBL/GenBank/DDBJ databases">
        <title>Evolutionary Origins and Diversification of the Mycorrhizal Mutualists.</title>
        <authorList>
            <consortium name="DOE Joint Genome Institute"/>
            <consortium name="Mycorrhizal Genomics Consortium"/>
            <person name="Kohler A."/>
            <person name="Kuo A."/>
            <person name="Nagy L.G."/>
            <person name="Floudas D."/>
            <person name="Copeland A."/>
            <person name="Barry K.W."/>
            <person name="Cichocki N."/>
            <person name="Veneault-Fourrey C."/>
            <person name="LaButti K."/>
            <person name="Lindquist E.A."/>
            <person name="Lipzen A."/>
            <person name="Lundell T."/>
            <person name="Morin E."/>
            <person name="Murat C."/>
            <person name="Riley R."/>
            <person name="Ohm R."/>
            <person name="Sun H."/>
            <person name="Tunlid A."/>
            <person name="Henrissat B."/>
            <person name="Grigoriev I.V."/>
            <person name="Hibbett D.S."/>
            <person name="Martin F."/>
        </authorList>
    </citation>
    <scope>NUCLEOTIDE SEQUENCE [LARGE SCALE GENOMIC DNA]</scope>
    <source>
        <strain evidence="6 7">FD-317 M1</strain>
    </source>
</reference>
<dbReference type="AlphaFoldDB" id="A0A0D0BND1"/>
<evidence type="ECO:0000256" key="5">
    <source>
        <dbReference type="SAM" id="Phobius"/>
    </source>
</evidence>
<evidence type="ECO:0000256" key="1">
    <source>
        <dbReference type="ARBA" id="ARBA00004141"/>
    </source>
</evidence>
<feature type="transmembrane region" description="Helical" evidence="5">
    <location>
        <begin position="194"/>
        <end position="216"/>
    </location>
</feature>
<organism evidence="6 7">
    <name type="scientific">Collybiopsis luxurians FD-317 M1</name>
    <dbReference type="NCBI Taxonomy" id="944289"/>
    <lineage>
        <taxon>Eukaryota</taxon>
        <taxon>Fungi</taxon>
        <taxon>Dikarya</taxon>
        <taxon>Basidiomycota</taxon>
        <taxon>Agaricomycotina</taxon>
        <taxon>Agaricomycetes</taxon>
        <taxon>Agaricomycetidae</taxon>
        <taxon>Agaricales</taxon>
        <taxon>Marasmiineae</taxon>
        <taxon>Omphalotaceae</taxon>
        <taxon>Collybiopsis</taxon>
        <taxon>Collybiopsis luxurians</taxon>
    </lineage>
</organism>
<evidence type="ECO:0000313" key="7">
    <source>
        <dbReference type="Proteomes" id="UP000053593"/>
    </source>
</evidence>
<feature type="transmembrane region" description="Helical" evidence="5">
    <location>
        <begin position="152"/>
        <end position="174"/>
    </location>
</feature>
<dbReference type="Proteomes" id="UP000053593">
    <property type="component" value="Unassembled WGS sequence"/>
</dbReference>
<evidence type="ECO:0008006" key="8">
    <source>
        <dbReference type="Google" id="ProtNLM"/>
    </source>
</evidence>
<dbReference type="HOGENOM" id="CLU_012923_7_0_1"/>
<accession>A0A0D0BND1</accession>
<sequence>MPTCPSENQSNVDQSDFWSTDWDAHHIGWVIAGACAAATVIISSISVLQHCRSYTNPAEQRQILRILYMPPVYAVISFFSYRFFRSYTYYELVEVAYEAVTLSAFLLLLIEIVAASGSGHMAESSIARKDKRPLPIPFCCWRYRPTKPYFMYTLKWCALQYVIFRPAISIAGIICEKLNVLCESQGFDVHFANVYLEAIDFVSISVALYGLFLFYGLTKDELAGRRPLAKFLAIKLIVMCTWYQSFVFTALEGRVIHATQYWSETNIADGLNALAICIEMIFFACFMWWAYTPAAYYAPGKPATSIWRPLWDSINFSDFALEIWGSLKFFIDYRRGVSGTHSHHPSTKPNFAQAFGLSTGYGGKHGIANNPRYRTSEYDSSHPVQSSFDEDVRLAPYSYGDAQAREHAHLNSSSSSNSDLVG</sequence>
<feature type="transmembrane region" description="Helical" evidence="5">
    <location>
        <begin position="27"/>
        <end position="51"/>
    </location>
</feature>
<feature type="transmembrane region" description="Helical" evidence="5">
    <location>
        <begin position="271"/>
        <end position="291"/>
    </location>
</feature>
<evidence type="ECO:0000256" key="3">
    <source>
        <dbReference type="ARBA" id="ARBA00022989"/>
    </source>
</evidence>
<dbReference type="GO" id="GO:0016020">
    <property type="term" value="C:membrane"/>
    <property type="evidence" value="ECO:0007669"/>
    <property type="project" value="UniProtKB-SubCell"/>
</dbReference>
<feature type="transmembrane region" description="Helical" evidence="5">
    <location>
        <begin position="63"/>
        <end position="84"/>
    </location>
</feature>
<keyword evidence="7" id="KW-1185">Reference proteome</keyword>
<evidence type="ECO:0000256" key="4">
    <source>
        <dbReference type="ARBA" id="ARBA00023136"/>
    </source>
</evidence>
<proteinExistence type="predicted"/>
<evidence type="ECO:0000256" key="2">
    <source>
        <dbReference type="ARBA" id="ARBA00022692"/>
    </source>
</evidence>
<dbReference type="SMART" id="SM01417">
    <property type="entry name" value="Solute_trans_a"/>
    <property type="match status" value="1"/>
</dbReference>
<evidence type="ECO:0000313" key="6">
    <source>
        <dbReference type="EMBL" id="KIK56471.1"/>
    </source>
</evidence>